<keyword evidence="2" id="KW-0805">Transcription regulation</keyword>
<feature type="domain" description="HTH lysR-type" evidence="5">
    <location>
        <begin position="1"/>
        <end position="58"/>
    </location>
</feature>
<evidence type="ECO:0000256" key="4">
    <source>
        <dbReference type="ARBA" id="ARBA00023163"/>
    </source>
</evidence>
<dbReference type="InterPro" id="IPR005119">
    <property type="entry name" value="LysR_subst-bd"/>
</dbReference>
<evidence type="ECO:0000313" key="7">
    <source>
        <dbReference type="Proteomes" id="UP000318349"/>
    </source>
</evidence>
<accession>A0A557RDR5</accession>
<dbReference type="SUPFAM" id="SSF53850">
    <property type="entry name" value="Periplasmic binding protein-like II"/>
    <property type="match status" value="1"/>
</dbReference>
<dbReference type="AlphaFoldDB" id="A0A557RDR5"/>
<dbReference type="PRINTS" id="PR00039">
    <property type="entry name" value="HTHLYSR"/>
</dbReference>
<dbReference type="GO" id="GO:0032993">
    <property type="term" value="C:protein-DNA complex"/>
    <property type="evidence" value="ECO:0007669"/>
    <property type="project" value="TreeGrafter"/>
</dbReference>
<evidence type="ECO:0000256" key="2">
    <source>
        <dbReference type="ARBA" id="ARBA00023015"/>
    </source>
</evidence>
<dbReference type="Gene3D" id="3.40.190.290">
    <property type="match status" value="1"/>
</dbReference>
<evidence type="ECO:0000256" key="1">
    <source>
        <dbReference type="ARBA" id="ARBA00009437"/>
    </source>
</evidence>
<evidence type="ECO:0000256" key="3">
    <source>
        <dbReference type="ARBA" id="ARBA00023125"/>
    </source>
</evidence>
<keyword evidence="3" id="KW-0238">DNA-binding</keyword>
<dbReference type="Pfam" id="PF00126">
    <property type="entry name" value="HTH_1"/>
    <property type="match status" value="1"/>
</dbReference>
<dbReference type="CDD" id="cd08414">
    <property type="entry name" value="PBP2_LTTR_aromatics_like"/>
    <property type="match status" value="1"/>
</dbReference>
<gene>
    <name evidence="6" type="ORF">FHP89_12070</name>
</gene>
<dbReference type="Gene3D" id="1.10.10.10">
    <property type="entry name" value="Winged helix-like DNA-binding domain superfamily/Winged helix DNA-binding domain"/>
    <property type="match status" value="1"/>
</dbReference>
<dbReference type="FunFam" id="1.10.10.10:FF:000001">
    <property type="entry name" value="LysR family transcriptional regulator"/>
    <property type="match status" value="1"/>
</dbReference>
<dbReference type="PANTHER" id="PTHR30346:SF0">
    <property type="entry name" value="HCA OPERON TRANSCRIPTIONAL ACTIVATOR HCAR"/>
    <property type="match status" value="1"/>
</dbReference>
<dbReference type="InterPro" id="IPR036390">
    <property type="entry name" value="WH_DNA-bd_sf"/>
</dbReference>
<organism evidence="6 7">
    <name type="scientific">Denitromonas halophila</name>
    <dbReference type="NCBI Taxonomy" id="1629404"/>
    <lineage>
        <taxon>Bacteria</taxon>
        <taxon>Pseudomonadati</taxon>
        <taxon>Pseudomonadota</taxon>
        <taxon>Betaproteobacteria</taxon>
        <taxon>Rhodocyclales</taxon>
        <taxon>Zoogloeaceae</taxon>
        <taxon>Denitromonas</taxon>
    </lineage>
</organism>
<dbReference type="EMBL" id="VMNI01000010">
    <property type="protein sequence ID" value="TVO76180.1"/>
    <property type="molecule type" value="Genomic_DNA"/>
</dbReference>
<reference evidence="6 7" key="1">
    <citation type="submission" date="2019-07" db="EMBL/GenBank/DDBJ databases">
        <title>The pathways for chlorine oxyanion respiration interact through the shared metabolite chlorate.</title>
        <authorList>
            <person name="Barnum T.P."/>
            <person name="Cheng Y."/>
            <person name="Hill K.A."/>
            <person name="Lucas L.N."/>
            <person name="Carlson H.K."/>
            <person name="Coates J.D."/>
        </authorList>
    </citation>
    <scope>NUCLEOTIDE SEQUENCE [LARGE SCALE GENOMIC DNA]</scope>
    <source>
        <strain evidence="6 7">SFB-1</strain>
    </source>
</reference>
<keyword evidence="4" id="KW-0804">Transcription</keyword>
<dbReference type="GO" id="GO:0003677">
    <property type="term" value="F:DNA binding"/>
    <property type="evidence" value="ECO:0007669"/>
    <property type="project" value="UniProtKB-KW"/>
</dbReference>
<dbReference type="InterPro" id="IPR000847">
    <property type="entry name" value="LysR_HTH_N"/>
</dbReference>
<dbReference type="SUPFAM" id="SSF46785">
    <property type="entry name" value="Winged helix' DNA-binding domain"/>
    <property type="match status" value="1"/>
</dbReference>
<protein>
    <submittedName>
        <fullName evidence="6">LysR family transcriptional regulator</fullName>
    </submittedName>
</protein>
<dbReference type="Pfam" id="PF03466">
    <property type="entry name" value="LysR_substrate"/>
    <property type="match status" value="1"/>
</dbReference>
<comment type="caution">
    <text evidence="6">The sequence shown here is derived from an EMBL/GenBank/DDBJ whole genome shotgun (WGS) entry which is preliminary data.</text>
</comment>
<evidence type="ECO:0000259" key="5">
    <source>
        <dbReference type="PROSITE" id="PS50931"/>
    </source>
</evidence>
<proteinExistence type="inferred from homology"/>
<evidence type="ECO:0000313" key="6">
    <source>
        <dbReference type="EMBL" id="TVO76180.1"/>
    </source>
</evidence>
<name>A0A557RDR5_9RHOO</name>
<dbReference type="Proteomes" id="UP000318349">
    <property type="component" value="Unassembled WGS sequence"/>
</dbReference>
<dbReference type="InterPro" id="IPR036388">
    <property type="entry name" value="WH-like_DNA-bd_sf"/>
</dbReference>
<dbReference type="PROSITE" id="PS50931">
    <property type="entry name" value="HTH_LYSR"/>
    <property type="match status" value="1"/>
</dbReference>
<dbReference type="PANTHER" id="PTHR30346">
    <property type="entry name" value="TRANSCRIPTIONAL DUAL REGULATOR HCAR-RELATED"/>
    <property type="match status" value="1"/>
</dbReference>
<dbReference type="GO" id="GO:0003700">
    <property type="term" value="F:DNA-binding transcription factor activity"/>
    <property type="evidence" value="ECO:0007669"/>
    <property type="project" value="InterPro"/>
</dbReference>
<comment type="similarity">
    <text evidence="1">Belongs to the LysR transcriptional regulatory family.</text>
</comment>
<sequence>MDLRHIRAFIAVAEELHFGRAAKRLHIEQSPLSRTIRQLESDLGVTLLKRTPRGAHLTRAGRIFLKDANRIALAFEQAQARARAAAAGYHGTLRIALSDGIGPARLSALLALCREEAPNVSVRLFEMPLGQLLSGLSTDLFDAGLALTDEVSEEIVAAPVWLDPFVVAVPVRHPLLAFKEVPLEEVVSYPLVLCHPEACEGSSRQCERLLRSVAAEPKVAEYVTTHDVMLALVAAGYGVGFSSTAHLTSCRQTEVVVRPLADQSATLTTYLLRPAGEPTGPLMQFIERAERVGRLRASGHPSL</sequence>